<feature type="domain" description="N-acetyltransferase" evidence="1">
    <location>
        <begin position="4"/>
        <end position="155"/>
    </location>
</feature>
<dbReference type="EMBL" id="VLXZ01000008">
    <property type="protein sequence ID" value="TSB45954.1"/>
    <property type="molecule type" value="Genomic_DNA"/>
</dbReference>
<sequence>MNEVKLLFFSKKHTEKLLAFVLPPEQEQFTALPNQKLEQIEGQFRVVIVSEDRPVGFFLLNSTERVKEFTDHADAMILTSLSINYVEQGKGFAKEAMGLLPVFLRREFPECKEICLAVNQKNLAAQQLYTKVGFVDTGKTIMGPVGEQRVLRLTL</sequence>
<dbReference type="InterPro" id="IPR000182">
    <property type="entry name" value="GNAT_dom"/>
</dbReference>
<dbReference type="RefSeq" id="WP_143849294.1">
    <property type="nucleotide sequence ID" value="NZ_VLXZ01000008.1"/>
</dbReference>
<name>A0A553ZWY0_9BACI</name>
<dbReference type="InterPro" id="IPR016181">
    <property type="entry name" value="Acyl_CoA_acyltransferase"/>
</dbReference>
<gene>
    <name evidence="2" type="ORF">FN960_13690</name>
</gene>
<keyword evidence="3" id="KW-1185">Reference proteome</keyword>
<dbReference type="SUPFAM" id="SSF55729">
    <property type="entry name" value="Acyl-CoA N-acyltransferases (Nat)"/>
    <property type="match status" value="1"/>
</dbReference>
<reference evidence="2 3" key="1">
    <citation type="submission" date="2019-07" db="EMBL/GenBank/DDBJ databases">
        <authorList>
            <person name="Park Y.J."/>
            <person name="Jeong S.E."/>
            <person name="Jung H.S."/>
        </authorList>
    </citation>
    <scope>NUCLEOTIDE SEQUENCE [LARGE SCALE GENOMIC DNA]</scope>
    <source>
        <strain evidence="3">P16(2019)</strain>
    </source>
</reference>
<dbReference type="Proteomes" id="UP000318521">
    <property type="component" value="Unassembled WGS sequence"/>
</dbReference>
<dbReference type="AlphaFoldDB" id="A0A553ZWY0"/>
<dbReference type="PROSITE" id="PS51186">
    <property type="entry name" value="GNAT"/>
    <property type="match status" value="1"/>
</dbReference>
<dbReference type="Pfam" id="PF00583">
    <property type="entry name" value="Acetyltransf_1"/>
    <property type="match status" value="1"/>
</dbReference>
<dbReference type="OrthoDB" id="66776at2"/>
<evidence type="ECO:0000313" key="2">
    <source>
        <dbReference type="EMBL" id="TSB45954.1"/>
    </source>
</evidence>
<comment type="caution">
    <text evidence="2">The sequence shown here is derived from an EMBL/GenBank/DDBJ whole genome shotgun (WGS) entry which is preliminary data.</text>
</comment>
<protein>
    <submittedName>
        <fullName evidence="2">GNAT family N-acetyltransferase</fullName>
    </submittedName>
</protein>
<proteinExistence type="predicted"/>
<dbReference type="GO" id="GO:0016747">
    <property type="term" value="F:acyltransferase activity, transferring groups other than amino-acyl groups"/>
    <property type="evidence" value="ECO:0007669"/>
    <property type="project" value="InterPro"/>
</dbReference>
<organism evidence="2 3">
    <name type="scientific">Alkalicoccobacillus porphyridii</name>
    <dbReference type="NCBI Taxonomy" id="2597270"/>
    <lineage>
        <taxon>Bacteria</taxon>
        <taxon>Bacillati</taxon>
        <taxon>Bacillota</taxon>
        <taxon>Bacilli</taxon>
        <taxon>Bacillales</taxon>
        <taxon>Bacillaceae</taxon>
        <taxon>Alkalicoccobacillus</taxon>
    </lineage>
</organism>
<keyword evidence="2" id="KW-0808">Transferase</keyword>
<accession>A0A553ZWY0</accession>
<evidence type="ECO:0000313" key="3">
    <source>
        <dbReference type="Proteomes" id="UP000318521"/>
    </source>
</evidence>
<dbReference type="Gene3D" id="3.40.630.30">
    <property type="match status" value="1"/>
</dbReference>
<evidence type="ECO:0000259" key="1">
    <source>
        <dbReference type="PROSITE" id="PS51186"/>
    </source>
</evidence>